<dbReference type="CDD" id="cd00789">
    <property type="entry name" value="KU_like"/>
    <property type="match status" value="1"/>
</dbReference>
<dbReference type="InterPro" id="IPR009187">
    <property type="entry name" value="Prok_Ku"/>
</dbReference>
<dbReference type="NCBIfam" id="TIGR02772">
    <property type="entry name" value="Ku_bact"/>
    <property type="match status" value="1"/>
</dbReference>
<dbReference type="InterPro" id="IPR006164">
    <property type="entry name" value="DNA_bd_Ku70/Ku80"/>
</dbReference>
<evidence type="ECO:0000259" key="5">
    <source>
        <dbReference type="SMART" id="SM00559"/>
    </source>
</evidence>
<name>A0ABV6UJ95_9ACTN</name>
<dbReference type="RefSeq" id="WP_030259832.1">
    <property type="nucleotide sequence ID" value="NZ_JBHEZZ010000004.1"/>
</dbReference>
<dbReference type="Pfam" id="PF02735">
    <property type="entry name" value="Ku"/>
    <property type="match status" value="1"/>
</dbReference>
<evidence type="ECO:0000256" key="2">
    <source>
        <dbReference type="ARBA" id="ARBA00023172"/>
    </source>
</evidence>
<comment type="similarity">
    <text evidence="3">Belongs to the prokaryotic Ku family.</text>
</comment>
<dbReference type="EMBL" id="JBHEZZ010000004">
    <property type="protein sequence ID" value="MFC1401523.1"/>
    <property type="molecule type" value="Genomic_DNA"/>
</dbReference>
<dbReference type="SMART" id="SM00559">
    <property type="entry name" value="Ku78"/>
    <property type="match status" value="1"/>
</dbReference>
<evidence type="ECO:0000256" key="3">
    <source>
        <dbReference type="HAMAP-Rule" id="MF_01875"/>
    </source>
</evidence>
<keyword evidence="7" id="KW-1185">Reference proteome</keyword>
<keyword evidence="3" id="KW-0234">DNA repair</keyword>
<dbReference type="HAMAP" id="MF_01875">
    <property type="entry name" value="Prokaryotic_Ku"/>
    <property type="match status" value="1"/>
</dbReference>
<comment type="subunit">
    <text evidence="3">Homodimer. Interacts with LigD.</text>
</comment>
<organism evidence="6 7">
    <name type="scientific">Streptacidiphilus cavernicola</name>
    <dbReference type="NCBI Taxonomy" id="3342716"/>
    <lineage>
        <taxon>Bacteria</taxon>
        <taxon>Bacillati</taxon>
        <taxon>Actinomycetota</taxon>
        <taxon>Actinomycetes</taxon>
        <taxon>Kitasatosporales</taxon>
        <taxon>Streptomycetaceae</taxon>
        <taxon>Streptacidiphilus</taxon>
    </lineage>
</organism>
<reference evidence="6 7" key="1">
    <citation type="submission" date="2024-09" db="EMBL/GenBank/DDBJ databases">
        <authorList>
            <person name="Lee S.D."/>
        </authorList>
    </citation>
    <scope>NUCLEOTIDE SEQUENCE [LARGE SCALE GENOMIC DNA]</scope>
    <source>
        <strain evidence="6 7">N1-5</strain>
    </source>
</reference>
<dbReference type="Proteomes" id="UP001592528">
    <property type="component" value="Unassembled WGS sequence"/>
</dbReference>
<accession>A0ABV6UJ95</accession>
<gene>
    <name evidence="3" type="primary">ku</name>
    <name evidence="6" type="ORF">ACEZDJ_09500</name>
</gene>
<dbReference type="PANTHER" id="PTHR41251">
    <property type="entry name" value="NON-HOMOLOGOUS END JOINING PROTEIN KU"/>
    <property type="match status" value="1"/>
</dbReference>
<dbReference type="PANTHER" id="PTHR41251:SF1">
    <property type="entry name" value="NON-HOMOLOGOUS END JOINING PROTEIN KU"/>
    <property type="match status" value="1"/>
</dbReference>
<protein>
    <recommendedName>
        <fullName evidence="3">Non-homologous end joining protein Ku</fullName>
    </recommendedName>
</protein>
<feature type="region of interest" description="Disordered" evidence="4">
    <location>
        <begin position="256"/>
        <end position="295"/>
    </location>
</feature>
<dbReference type="SUPFAM" id="SSF100939">
    <property type="entry name" value="SPOC domain-like"/>
    <property type="match status" value="1"/>
</dbReference>
<keyword evidence="1 3" id="KW-0238">DNA-binding</keyword>
<dbReference type="InterPro" id="IPR016194">
    <property type="entry name" value="SPOC-like_C_dom_sf"/>
</dbReference>
<evidence type="ECO:0000256" key="4">
    <source>
        <dbReference type="SAM" id="MobiDB-lite"/>
    </source>
</evidence>
<dbReference type="Gene3D" id="2.40.290.10">
    <property type="match status" value="1"/>
</dbReference>
<proteinExistence type="inferred from homology"/>
<dbReference type="PIRSF" id="PIRSF006493">
    <property type="entry name" value="Prok_Ku"/>
    <property type="match status" value="1"/>
</dbReference>
<feature type="compositionally biased region" description="Low complexity" evidence="4">
    <location>
        <begin position="257"/>
        <end position="275"/>
    </location>
</feature>
<sequence>MARATWTGALTFGLVTVPVSMFSATEDHTTRFRQIQRGTADRVRIRRTNERTGDEVPFNEIVKGYDLGDDQYVVIEPSELDEIAPGRSRLIEVSGFVDLAAVDPVYFVSGYFLAPRGEEFTQVYSLLVEALEESGRAAVATMVMRGRQYLTAIRPTGDVLELHTLHWADEVRDPAEELPNPPVRTRVSAEQLSAAKQLIEAMSVEWTPTEYRDDYEDRVRELIDAKRAGQEIVTAEAAPEATNVIDLMEALRRSLDRSAGAPTAPTARTAPAGRSKATTAKKRSPKAVSTAGKKEDLGALSKAELYQRAAGLDLPGRSKMTRDQLERAIAKAASANRPKAVA</sequence>
<comment type="caution">
    <text evidence="6">The sequence shown here is derived from an EMBL/GenBank/DDBJ whole genome shotgun (WGS) entry which is preliminary data.</text>
</comment>
<evidence type="ECO:0000313" key="6">
    <source>
        <dbReference type="EMBL" id="MFC1401523.1"/>
    </source>
</evidence>
<feature type="domain" description="Ku" evidence="5">
    <location>
        <begin position="53"/>
        <end position="182"/>
    </location>
</feature>
<evidence type="ECO:0000256" key="1">
    <source>
        <dbReference type="ARBA" id="ARBA00023125"/>
    </source>
</evidence>
<keyword evidence="2 3" id="KW-0233">DNA recombination</keyword>
<evidence type="ECO:0000313" key="7">
    <source>
        <dbReference type="Proteomes" id="UP001592528"/>
    </source>
</evidence>
<comment type="function">
    <text evidence="3">With LigD forms a non-homologous end joining (NHEJ) DNA repair enzyme, which repairs dsDNA breaks with reduced fidelity. Binds linear dsDNA with 5'- and 3'- overhangs but not closed circular dsDNA nor ssDNA. Recruits and stimulates the ligase activity of LigD.</text>
</comment>
<keyword evidence="3" id="KW-0227">DNA damage</keyword>